<dbReference type="Proteomes" id="UP001293593">
    <property type="component" value="Unassembled WGS sequence"/>
</dbReference>
<keyword evidence="4" id="KW-1185">Reference proteome</keyword>
<dbReference type="PANTHER" id="PTHR33122:SF4">
    <property type="entry name" value="OS04G0415800 PROTEIN"/>
    <property type="match status" value="1"/>
</dbReference>
<keyword evidence="1" id="KW-0732">Signal</keyword>
<protein>
    <recommendedName>
        <fullName evidence="2">Bifunctional inhibitor/plant lipid transfer protein/seed storage helical domain-containing protein</fullName>
    </recommendedName>
</protein>
<evidence type="ECO:0000256" key="1">
    <source>
        <dbReference type="SAM" id="SignalP"/>
    </source>
</evidence>
<proteinExistence type="predicted"/>
<dbReference type="SUPFAM" id="SSF47699">
    <property type="entry name" value="Bifunctional inhibitor/lipid-transfer protein/seed storage 2S albumin"/>
    <property type="match status" value="1"/>
</dbReference>
<dbReference type="PANTHER" id="PTHR33122">
    <property type="entry name" value="LIPID BINDING PROTEIN-RELATED"/>
    <property type="match status" value="1"/>
</dbReference>
<feature type="chain" id="PRO_5042180759" description="Bifunctional inhibitor/plant lipid transfer protein/seed storage helical domain-containing protein" evidence="1">
    <location>
        <begin position="26"/>
        <end position="106"/>
    </location>
</feature>
<dbReference type="InterPro" id="IPR036312">
    <property type="entry name" value="Bifun_inhib/LTP/seed_sf"/>
</dbReference>
<organism evidence="3 4">
    <name type="scientific">Acacia crassicarpa</name>
    <name type="common">northern wattle</name>
    <dbReference type="NCBI Taxonomy" id="499986"/>
    <lineage>
        <taxon>Eukaryota</taxon>
        <taxon>Viridiplantae</taxon>
        <taxon>Streptophyta</taxon>
        <taxon>Embryophyta</taxon>
        <taxon>Tracheophyta</taxon>
        <taxon>Spermatophyta</taxon>
        <taxon>Magnoliopsida</taxon>
        <taxon>eudicotyledons</taxon>
        <taxon>Gunneridae</taxon>
        <taxon>Pentapetalae</taxon>
        <taxon>rosids</taxon>
        <taxon>fabids</taxon>
        <taxon>Fabales</taxon>
        <taxon>Fabaceae</taxon>
        <taxon>Caesalpinioideae</taxon>
        <taxon>mimosoid clade</taxon>
        <taxon>Acacieae</taxon>
        <taxon>Acacia</taxon>
    </lineage>
</organism>
<evidence type="ECO:0000259" key="2">
    <source>
        <dbReference type="Pfam" id="PF00234"/>
    </source>
</evidence>
<name>A0AAE1J2C2_9FABA</name>
<dbReference type="GO" id="GO:0005504">
    <property type="term" value="F:fatty acid binding"/>
    <property type="evidence" value="ECO:0007669"/>
    <property type="project" value="InterPro"/>
</dbReference>
<dbReference type="EMBL" id="JAWXYG010000010">
    <property type="protein sequence ID" value="KAK4261107.1"/>
    <property type="molecule type" value="Genomic_DNA"/>
</dbReference>
<dbReference type="InterPro" id="IPR039265">
    <property type="entry name" value="DIR1-like"/>
</dbReference>
<evidence type="ECO:0000313" key="3">
    <source>
        <dbReference type="EMBL" id="KAK4261107.1"/>
    </source>
</evidence>
<dbReference type="Gene3D" id="1.10.110.10">
    <property type="entry name" value="Plant lipid-transfer and hydrophobic proteins"/>
    <property type="match status" value="1"/>
</dbReference>
<dbReference type="GO" id="GO:0009627">
    <property type="term" value="P:systemic acquired resistance"/>
    <property type="evidence" value="ECO:0007669"/>
    <property type="project" value="InterPro"/>
</dbReference>
<accession>A0AAE1J2C2</accession>
<sequence length="106" mass="11902">MSMMMKKLMWLVLALAIVAIARVEADGHGGVCGKYSPDRMLTHVLRHCAKPAKDLKAPVTPKCCEPLSKISEECFHAIINSDTWKYSGINQKIALTIPKRCHDLYY</sequence>
<feature type="signal peptide" evidence="1">
    <location>
        <begin position="1"/>
        <end position="25"/>
    </location>
</feature>
<dbReference type="InterPro" id="IPR016140">
    <property type="entry name" value="Bifunc_inhib/LTP/seed_store"/>
</dbReference>
<dbReference type="Pfam" id="PF00234">
    <property type="entry name" value="Tryp_alpha_amyl"/>
    <property type="match status" value="1"/>
</dbReference>
<evidence type="ECO:0000313" key="4">
    <source>
        <dbReference type="Proteomes" id="UP001293593"/>
    </source>
</evidence>
<feature type="domain" description="Bifunctional inhibitor/plant lipid transfer protein/seed storage helical" evidence="2">
    <location>
        <begin position="38"/>
        <end position="102"/>
    </location>
</feature>
<dbReference type="AlphaFoldDB" id="A0AAE1J2C2"/>
<gene>
    <name evidence="3" type="ORF">QN277_004153</name>
</gene>
<comment type="caution">
    <text evidence="3">The sequence shown here is derived from an EMBL/GenBank/DDBJ whole genome shotgun (WGS) entry which is preliminary data.</text>
</comment>
<reference evidence="3" key="1">
    <citation type="submission" date="2023-10" db="EMBL/GenBank/DDBJ databases">
        <title>Chromosome-level genome of the transformable northern wattle, Acacia crassicarpa.</title>
        <authorList>
            <person name="Massaro I."/>
            <person name="Sinha N.R."/>
            <person name="Poethig S."/>
            <person name="Leichty A.R."/>
        </authorList>
    </citation>
    <scope>NUCLEOTIDE SEQUENCE</scope>
    <source>
        <strain evidence="3">Acra3RX</strain>
        <tissue evidence="3">Leaf</tissue>
    </source>
</reference>
<dbReference type="CDD" id="cd00010">
    <property type="entry name" value="AAI_LTSS"/>
    <property type="match status" value="1"/>
</dbReference>